<evidence type="ECO:0000256" key="4">
    <source>
        <dbReference type="ARBA" id="ARBA00023136"/>
    </source>
</evidence>
<proteinExistence type="inferred from homology"/>
<feature type="transmembrane region" description="Helical" evidence="5">
    <location>
        <begin position="51"/>
        <end position="69"/>
    </location>
</feature>
<keyword evidence="2 5" id="KW-0812">Transmembrane</keyword>
<dbReference type="PANTHER" id="PTHR43701">
    <property type="entry name" value="MEMBRANE TRANSPORTER PROTEIN MJ0441-RELATED"/>
    <property type="match status" value="1"/>
</dbReference>
<feature type="transmembrane region" description="Helical" evidence="5">
    <location>
        <begin position="219"/>
        <end position="240"/>
    </location>
</feature>
<feature type="transmembrane region" description="Helical" evidence="5">
    <location>
        <begin position="144"/>
        <end position="167"/>
    </location>
</feature>
<dbReference type="OrthoDB" id="5366030at2"/>
<gene>
    <name evidence="6" type="ORF">FRZ44_09710</name>
</gene>
<evidence type="ECO:0000256" key="5">
    <source>
        <dbReference type="RuleBase" id="RU363041"/>
    </source>
</evidence>
<feature type="transmembrane region" description="Helical" evidence="5">
    <location>
        <begin position="12"/>
        <end position="31"/>
    </location>
</feature>
<keyword evidence="3 5" id="KW-1133">Transmembrane helix</keyword>
<feature type="transmembrane region" description="Helical" evidence="5">
    <location>
        <begin position="81"/>
        <end position="99"/>
    </location>
</feature>
<comment type="similarity">
    <text evidence="5">Belongs to the 4-toluene sulfonate uptake permease (TSUP) (TC 2.A.102) family.</text>
</comment>
<dbReference type="KEGG" id="htq:FRZ44_09710"/>
<evidence type="ECO:0000313" key="6">
    <source>
        <dbReference type="EMBL" id="QEX15684.1"/>
    </source>
</evidence>
<name>A0A5J6ME14_9PROT</name>
<dbReference type="Proteomes" id="UP000326202">
    <property type="component" value="Chromosome"/>
</dbReference>
<evidence type="ECO:0000256" key="2">
    <source>
        <dbReference type="ARBA" id="ARBA00022692"/>
    </source>
</evidence>
<feature type="transmembrane region" description="Helical" evidence="5">
    <location>
        <begin position="111"/>
        <end position="132"/>
    </location>
</feature>
<feature type="transmembrane region" description="Helical" evidence="5">
    <location>
        <begin position="187"/>
        <end position="207"/>
    </location>
</feature>
<protein>
    <recommendedName>
        <fullName evidence="5">Probable membrane transporter protein</fullName>
    </recommendedName>
</protein>
<reference evidence="6 7" key="1">
    <citation type="submission" date="2019-08" db="EMBL/GenBank/DDBJ databases">
        <title>Hyperibacter terrae gen. nov., sp. nov. and Hyperibacter viscosus sp. nov., two new members in the family Rhodospirillaceae isolated from the rhizosphere of Hypericum perforatum.</title>
        <authorList>
            <person name="Noviana Z."/>
        </authorList>
    </citation>
    <scope>NUCLEOTIDE SEQUENCE [LARGE SCALE GENOMIC DNA]</scope>
    <source>
        <strain evidence="6 7">R5913</strain>
    </source>
</reference>
<accession>A0A5J6ME14</accession>
<organism evidence="6 7">
    <name type="scientific">Hypericibacter terrae</name>
    <dbReference type="NCBI Taxonomy" id="2602015"/>
    <lineage>
        <taxon>Bacteria</taxon>
        <taxon>Pseudomonadati</taxon>
        <taxon>Pseudomonadota</taxon>
        <taxon>Alphaproteobacteria</taxon>
        <taxon>Rhodospirillales</taxon>
        <taxon>Dongiaceae</taxon>
        <taxon>Hypericibacter</taxon>
    </lineage>
</organism>
<dbReference type="Pfam" id="PF01925">
    <property type="entry name" value="TauE"/>
    <property type="match status" value="2"/>
</dbReference>
<keyword evidence="4 5" id="KW-0472">Membrane</keyword>
<dbReference type="InterPro" id="IPR002781">
    <property type="entry name" value="TM_pro_TauE-like"/>
</dbReference>
<dbReference type="PANTHER" id="PTHR43701:SF5">
    <property type="entry name" value="MEMBRANE TRANSPORTER PROTEIN-RELATED"/>
    <property type="match status" value="1"/>
</dbReference>
<keyword evidence="7" id="KW-1185">Reference proteome</keyword>
<sequence length="272" mass="27674">MRTALGCPYAQRAFAYSAPIGALAGLIGLGGGEFRLPVLMHVIGFPAKASIPLNLIVSLTTLAAALLFRSHVVPAGALEQHLPEIVGLMVGGMISAFWGAGLVQRLKSGRLIAAIAILLAALGGLLLIEVLFPFQPVDLPGGLLLRLPLAMLLGLGIGLVSSLLGVAGGELLIPSLMFVFGADIKTAGTASLIISLAIVAIGIWRYGRLGAIPRGRGPQRITIAMGLGSILGSLIGGLAAAAAPVLALKILLALVLLAAAAKTLWERSSARG</sequence>
<evidence type="ECO:0000256" key="3">
    <source>
        <dbReference type="ARBA" id="ARBA00022989"/>
    </source>
</evidence>
<dbReference type="InterPro" id="IPR051598">
    <property type="entry name" value="TSUP/Inactive_protease-like"/>
</dbReference>
<dbReference type="AlphaFoldDB" id="A0A5J6ME14"/>
<dbReference type="RefSeq" id="WP_151176115.1">
    <property type="nucleotide sequence ID" value="NZ_CP042906.1"/>
</dbReference>
<dbReference type="GO" id="GO:0005886">
    <property type="term" value="C:plasma membrane"/>
    <property type="evidence" value="ECO:0007669"/>
    <property type="project" value="UniProtKB-SubCell"/>
</dbReference>
<dbReference type="EMBL" id="CP042906">
    <property type="protein sequence ID" value="QEX15684.1"/>
    <property type="molecule type" value="Genomic_DNA"/>
</dbReference>
<evidence type="ECO:0000256" key="1">
    <source>
        <dbReference type="ARBA" id="ARBA00004141"/>
    </source>
</evidence>
<evidence type="ECO:0000313" key="7">
    <source>
        <dbReference type="Proteomes" id="UP000326202"/>
    </source>
</evidence>
<comment type="subcellular location">
    <subcellularLocation>
        <location evidence="5">Cell membrane</location>
        <topology evidence="5">Multi-pass membrane protein</topology>
    </subcellularLocation>
    <subcellularLocation>
        <location evidence="1">Membrane</location>
        <topology evidence="1">Multi-pass membrane protein</topology>
    </subcellularLocation>
</comment>
<keyword evidence="5" id="KW-1003">Cell membrane</keyword>